<dbReference type="AlphaFoldDB" id="A0A6J4MRK7"/>
<accession>A0A6J4MRK7</accession>
<protein>
    <submittedName>
        <fullName evidence="1">RND multidrug efflux transporter Acriflavin resistance protein</fullName>
    </submittedName>
</protein>
<proteinExistence type="predicted"/>
<dbReference type="EMBL" id="CADCTR010002666">
    <property type="protein sequence ID" value="CAA9365241.1"/>
    <property type="molecule type" value="Genomic_DNA"/>
</dbReference>
<dbReference type="PANTHER" id="PTHR32063:SF0">
    <property type="entry name" value="SWARMING MOTILITY PROTEIN SWRC"/>
    <property type="match status" value="1"/>
</dbReference>
<dbReference type="Gene3D" id="1.20.1640.10">
    <property type="entry name" value="Multidrug efflux transporter AcrB transmembrane domain"/>
    <property type="match status" value="1"/>
</dbReference>
<dbReference type="SUPFAM" id="SSF82693">
    <property type="entry name" value="Multidrug efflux transporter AcrB pore domain, PN1, PN2, PC1 and PC2 subdomains"/>
    <property type="match status" value="1"/>
</dbReference>
<dbReference type="Gene3D" id="3.30.70.1430">
    <property type="entry name" value="Multidrug efflux transporter AcrB pore domain"/>
    <property type="match status" value="1"/>
</dbReference>
<dbReference type="GO" id="GO:0042910">
    <property type="term" value="F:xenobiotic transmembrane transporter activity"/>
    <property type="evidence" value="ECO:0007669"/>
    <property type="project" value="TreeGrafter"/>
</dbReference>
<evidence type="ECO:0000313" key="1">
    <source>
        <dbReference type="EMBL" id="CAA9365241.1"/>
    </source>
</evidence>
<dbReference type="InterPro" id="IPR001036">
    <property type="entry name" value="Acrflvin-R"/>
</dbReference>
<dbReference type="PANTHER" id="PTHR32063">
    <property type="match status" value="1"/>
</dbReference>
<dbReference type="Pfam" id="PF00873">
    <property type="entry name" value="ACR_tran"/>
    <property type="match status" value="1"/>
</dbReference>
<sequence>MLMLLAVVIGWLGYSTLPVNLLPDIEIPTIAVQIRYPGAEPESMADQVAKPIED</sequence>
<reference evidence="1" key="1">
    <citation type="submission" date="2020-02" db="EMBL/GenBank/DDBJ databases">
        <authorList>
            <person name="Meier V. D."/>
        </authorList>
    </citation>
    <scope>NUCLEOTIDE SEQUENCE</scope>
    <source>
        <strain evidence="1">AVDCRST_MAG93</strain>
    </source>
</reference>
<name>A0A6J4MRK7_9CHLR</name>
<organism evidence="1">
    <name type="scientific">uncultured Chloroflexia bacterium</name>
    <dbReference type="NCBI Taxonomy" id="1672391"/>
    <lineage>
        <taxon>Bacteria</taxon>
        <taxon>Bacillati</taxon>
        <taxon>Chloroflexota</taxon>
        <taxon>Chloroflexia</taxon>
        <taxon>environmental samples</taxon>
    </lineage>
</organism>
<dbReference type="GO" id="GO:0005886">
    <property type="term" value="C:plasma membrane"/>
    <property type="evidence" value="ECO:0007669"/>
    <property type="project" value="TreeGrafter"/>
</dbReference>
<gene>
    <name evidence="1" type="ORF">AVDCRST_MAG93-7922</name>
</gene>